<dbReference type="AlphaFoldDB" id="A0AAD8SRT8"/>
<dbReference type="Proteomes" id="UP001231189">
    <property type="component" value="Unassembled WGS sequence"/>
</dbReference>
<gene>
    <name evidence="1" type="ORF">QYE76_050968</name>
</gene>
<organism evidence="1 2">
    <name type="scientific">Lolium multiflorum</name>
    <name type="common">Italian ryegrass</name>
    <name type="synonym">Lolium perenne subsp. multiflorum</name>
    <dbReference type="NCBI Taxonomy" id="4521"/>
    <lineage>
        <taxon>Eukaryota</taxon>
        <taxon>Viridiplantae</taxon>
        <taxon>Streptophyta</taxon>
        <taxon>Embryophyta</taxon>
        <taxon>Tracheophyta</taxon>
        <taxon>Spermatophyta</taxon>
        <taxon>Magnoliopsida</taxon>
        <taxon>Liliopsida</taxon>
        <taxon>Poales</taxon>
        <taxon>Poaceae</taxon>
        <taxon>BOP clade</taxon>
        <taxon>Pooideae</taxon>
        <taxon>Poodae</taxon>
        <taxon>Poeae</taxon>
        <taxon>Poeae Chloroplast Group 2 (Poeae type)</taxon>
        <taxon>Loliodinae</taxon>
        <taxon>Loliinae</taxon>
        <taxon>Lolium</taxon>
    </lineage>
</organism>
<evidence type="ECO:0008006" key="3">
    <source>
        <dbReference type="Google" id="ProtNLM"/>
    </source>
</evidence>
<comment type="caution">
    <text evidence="1">The sequence shown here is derived from an EMBL/GenBank/DDBJ whole genome shotgun (WGS) entry which is preliminary data.</text>
</comment>
<evidence type="ECO:0000313" key="1">
    <source>
        <dbReference type="EMBL" id="KAK1662809.1"/>
    </source>
</evidence>
<reference evidence="1" key="1">
    <citation type="submission" date="2023-07" db="EMBL/GenBank/DDBJ databases">
        <title>A chromosome-level genome assembly of Lolium multiflorum.</title>
        <authorList>
            <person name="Chen Y."/>
            <person name="Copetti D."/>
            <person name="Kolliker R."/>
            <person name="Studer B."/>
        </authorList>
    </citation>
    <scope>NUCLEOTIDE SEQUENCE</scope>
    <source>
        <strain evidence="1">02402/16</strain>
        <tissue evidence="1">Leaf</tissue>
    </source>
</reference>
<evidence type="ECO:0000313" key="2">
    <source>
        <dbReference type="Proteomes" id="UP001231189"/>
    </source>
</evidence>
<protein>
    <recommendedName>
        <fullName evidence="3">Reverse transcriptase Ty1/copia-type domain-containing protein</fullName>
    </recommendedName>
</protein>
<name>A0AAD8SRT8_LOLMU</name>
<keyword evidence="2" id="KW-1185">Reference proteome</keyword>
<accession>A0AAD8SRT8</accession>
<dbReference type="EMBL" id="JAUUTY010000003">
    <property type="protein sequence ID" value="KAK1662809.1"/>
    <property type="molecule type" value="Genomic_DNA"/>
</dbReference>
<sequence length="155" mass="17384">MRRCITADSARVALEPCLGRRRVDPVTDHLAIEHCLGRRRVGRIALELQLGRRLYGRAASAPHCGAHDPRACGHLSSEHPDEYACPASTSTPSPLPASARVALRDPHWFTAMQEEFVALQRNQTWQLVPRLRHANVITGKWAFKHKFHTDGTRPS</sequence>
<proteinExistence type="predicted"/>